<evidence type="ECO:0000313" key="4">
    <source>
        <dbReference type="Proteomes" id="UP001415857"/>
    </source>
</evidence>
<evidence type="ECO:0000259" key="2">
    <source>
        <dbReference type="Pfam" id="PF24938"/>
    </source>
</evidence>
<comment type="caution">
    <text evidence="3">The sequence shown here is derived from an EMBL/GenBank/DDBJ whole genome shotgun (WGS) entry which is preliminary data.</text>
</comment>
<dbReference type="EMBL" id="JBBPBK010000012">
    <property type="protein sequence ID" value="KAK9274361.1"/>
    <property type="molecule type" value="Genomic_DNA"/>
</dbReference>
<keyword evidence="1" id="KW-0812">Transmembrane</keyword>
<organism evidence="3 4">
    <name type="scientific">Liquidambar formosana</name>
    <name type="common">Formosan gum</name>
    <dbReference type="NCBI Taxonomy" id="63359"/>
    <lineage>
        <taxon>Eukaryota</taxon>
        <taxon>Viridiplantae</taxon>
        <taxon>Streptophyta</taxon>
        <taxon>Embryophyta</taxon>
        <taxon>Tracheophyta</taxon>
        <taxon>Spermatophyta</taxon>
        <taxon>Magnoliopsida</taxon>
        <taxon>eudicotyledons</taxon>
        <taxon>Gunneridae</taxon>
        <taxon>Pentapetalae</taxon>
        <taxon>Saxifragales</taxon>
        <taxon>Altingiaceae</taxon>
        <taxon>Liquidambar</taxon>
    </lineage>
</organism>
<protein>
    <recommendedName>
        <fullName evidence="2">DUF7755 domain-containing protein</fullName>
    </recommendedName>
</protein>
<dbReference type="PANTHER" id="PTHR36330:SF2">
    <property type="entry name" value="LIPASE_LIPOOXYGENASE, PLAT_LH2 FAMILY PROTEIN"/>
    <property type="match status" value="1"/>
</dbReference>
<dbReference type="Pfam" id="PF24938">
    <property type="entry name" value="DUF7755"/>
    <property type="match status" value="1"/>
</dbReference>
<feature type="transmembrane region" description="Helical" evidence="1">
    <location>
        <begin position="378"/>
        <end position="397"/>
    </location>
</feature>
<reference evidence="3 4" key="1">
    <citation type="journal article" date="2024" name="Plant J.">
        <title>Genome sequences and population genomics reveal climatic adaptation and genomic divergence between two closely related sweetgum species.</title>
        <authorList>
            <person name="Xu W.Q."/>
            <person name="Ren C.Q."/>
            <person name="Zhang X.Y."/>
            <person name="Comes H.P."/>
            <person name="Liu X.H."/>
            <person name="Li Y.G."/>
            <person name="Kettle C.J."/>
            <person name="Jalonen R."/>
            <person name="Gaisberger H."/>
            <person name="Ma Y.Z."/>
            <person name="Qiu Y.X."/>
        </authorList>
    </citation>
    <scope>NUCLEOTIDE SEQUENCE [LARGE SCALE GENOMIC DNA]</scope>
    <source>
        <strain evidence="3">Hangzhou</strain>
    </source>
</reference>
<feature type="domain" description="DUF7755" evidence="2">
    <location>
        <begin position="83"/>
        <end position="233"/>
    </location>
</feature>
<gene>
    <name evidence="3" type="ORF">L1049_019175</name>
</gene>
<name>A0AAP0WP12_LIQFO</name>
<feature type="transmembrane region" description="Helical" evidence="1">
    <location>
        <begin position="275"/>
        <end position="292"/>
    </location>
</feature>
<keyword evidence="1" id="KW-0472">Membrane</keyword>
<dbReference type="InterPro" id="IPR036392">
    <property type="entry name" value="PLAT/LH2_dom_sf"/>
</dbReference>
<dbReference type="PANTHER" id="PTHR36330">
    <property type="entry name" value="LIPASE/LIPOOXYGENASE, PLAT/LH2 FAMILY PROTEIN"/>
    <property type="match status" value="1"/>
</dbReference>
<dbReference type="Proteomes" id="UP001415857">
    <property type="component" value="Unassembled WGS sequence"/>
</dbReference>
<dbReference type="Gene3D" id="2.60.60.20">
    <property type="entry name" value="PLAT/LH2 domain"/>
    <property type="match status" value="1"/>
</dbReference>
<sequence length="408" mass="45105">MESVCMRNLIYATHRTIIPLHIRRLPMQIPHLGFRVYSKQSDFQDFQSYAKPSRLLPATEVKVCTESSPEKIFTPVRRDRARSLYKVELHTSNMYGSGLSDLSAGILLCLIDENGDSILQRVPASLMKDHLTPSKDTFLSDMLHFQRGSVDEFTFEGPELEKVEALWIGLESGQWRLRHVSLTVICGCQTPLEETEGKEIQYIGFQYDFEAEDTLLGEGSDMSMVELRPRRVTELCGIDPFTILSNNLSQSISLPSHGTSNDESMREYADLKFSLLLYDAILIFTGTSVASFSGGENAGFAFLTGGIVGFLYLLLLQRSVDGLPAPASTSMNMGGNFDRMFGGFKSPIPGLAVAVGFTVLALRYSSGDVPLVFTPKDLIVGMMGFLSCKVAVVLAAFKPMPMGLKENK</sequence>
<feature type="transmembrane region" description="Helical" evidence="1">
    <location>
        <begin position="348"/>
        <end position="366"/>
    </location>
</feature>
<keyword evidence="1" id="KW-1133">Transmembrane helix</keyword>
<evidence type="ECO:0000313" key="3">
    <source>
        <dbReference type="EMBL" id="KAK9274361.1"/>
    </source>
</evidence>
<proteinExistence type="predicted"/>
<accession>A0AAP0WP12</accession>
<evidence type="ECO:0000256" key="1">
    <source>
        <dbReference type="SAM" id="Phobius"/>
    </source>
</evidence>
<dbReference type="AlphaFoldDB" id="A0AAP0WP12"/>
<keyword evidence="4" id="KW-1185">Reference proteome</keyword>
<dbReference type="InterPro" id="IPR056657">
    <property type="entry name" value="DUF7755"/>
</dbReference>
<dbReference type="SUPFAM" id="SSF49723">
    <property type="entry name" value="Lipase/lipooxygenase domain (PLAT/LH2 domain)"/>
    <property type="match status" value="1"/>
</dbReference>
<feature type="transmembrane region" description="Helical" evidence="1">
    <location>
        <begin position="298"/>
        <end position="316"/>
    </location>
</feature>